<name>A0A5J9UJY2_9POAL</name>
<feature type="coiled-coil region" evidence="1">
    <location>
        <begin position="14"/>
        <end position="41"/>
    </location>
</feature>
<comment type="caution">
    <text evidence="3">The sequence shown here is derived from an EMBL/GenBank/DDBJ whole genome shotgun (WGS) entry which is preliminary data.</text>
</comment>
<reference evidence="3 4" key="1">
    <citation type="journal article" date="2019" name="Sci. Rep.">
        <title>A high-quality genome of Eragrostis curvula grass provides insights into Poaceae evolution and supports new strategies to enhance forage quality.</title>
        <authorList>
            <person name="Carballo J."/>
            <person name="Santos B.A.C.M."/>
            <person name="Zappacosta D."/>
            <person name="Garbus I."/>
            <person name="Selva J.P."/>
            <person name="Gallo C.A."/>
            <person name="Diaz A."/>
            <person name="Albertini E."/>
            <person name="Caccamo M."/>
            <person name="Echenique V."/>
        </authorList>
    </citation>
    <scope>NUCLEOTIDE SEQUENCE [LARGE SCALE GENOMIC DNA]</scope>
    <source>
        <strain evidence="4">cv. Victoria</strain>
        <tissue evidence="3">Leaf</tissue>
    </source>
</reference>
<evidence type="ECO:0000313" key="4">
    <source>
        <dbReference type="Proteomes" id="UP000324897"/>
    </source>
</evidence>
<dbReference type="AlphaFoldDB" id="A0A5J9UJY2"/>
<dbReference type="Gramene" id="TVU24099">
    <property type="protein sequence ID" value="TVU24099"/>
    <property type="gene ID" value="EJB05_26496"/>
</dbReference>
<accession>A0A5J9UJY2</accession>
<keyword evidence="1" id="KW-0175">Coiled coil</keyword>
<feature type="compositionally biased region" description="Basic and acidic residues" evidence="2">
    <location>
        <begin position="89"/>
        <end position="100"/>
    </location>
</feature>
<dbReference type="Proteomes" id="UP000324897">
    <property type="component" value="Chromosome 2"/>
</dbReference>
<feature type="region of interest" description="Disordered" evidence="2">
    <location>
        <begin position="83"/>
        <end position="106"/>
    </location>
</feature>
<proteinExistence type="predicted"/>
<dbReference type="OrthoDB" id="10652981at2759"/>
<evidence type="ECO:0000256" key="1">
    <source>
        <dbReference type="SAM" id="Coils"/>
    </source>
</evidence>
<organism evidence="3 4">
    <name type="scientific">Eragrostis curvula</name>
    <name type="common">weeping love grass</name>
    <dbReference type="NCBI Taxonomy" id="38414"/>
    <lineage>
        <taxon>Eukaryota</taxon>
        <taxon>Viridiplantae</taxon>
        <taxon>Streptophyta</taxon>
        <taxon>Embryophyta</taxon>
        <taxon>Tracheophyta</taxon>
        <taxon>Spermatophyta</taxon>
        <taxon>Magnoliopsida</taxon>
        <taxon>Liliopsida</taxon>
        <taxon>Poales</taxon>
        <taxon>Poaceae</taxon>
        <taxon>PACMAD clade</taxon>
        <taxon>Chloridoideae</taxon>
        <taxon>Eragrostideae</taxon>
        <taxon>Eragrostidinae</taxon>
        <taxon>Eragrostis</taxon>
    </lineage>
</organism>
<protein>
    <submittedName>
        <fullName evidence="3">Uncharacterized protein</fullName>
    </submittedName>
</protein>
<dbReference type="EMBL" id="RWGY01000013">
    <property type="protein sequence ID" value="TVU24099.1"/>
    <property type="molecule type" value="Genomic_DNA"/>
</dbReference>
<evidence type="ECO:0000313" key="3">
    <source>
        <dbReference type="EMBL" id="TVU24099.1"/>
    </source>
</evidence>
<evidence type="ECO:0000256" key="2">
    <source>
        <dbReference type="SAM" id="MobiDB-lite"/>
    </source>
</evidence>
<sequence length="225" mass="25992">MNLTSLDPTSSEDVQSLRLQLEKVEKRVQNQDATIIQLKQKTRSFEERQVDQRSLDDSVHTAQQTIYVDGPNLNRKRVYCHPESPESSMIERHNDTRWQSDDEYEDLQQPNKYSTALKNKREMIQNDIAQQAKNHYVAQKTNENNAPGDDNRLQGSREFTETHNAKAPHFQDVLVKQPTYQVADLETPSFYSNRGGSRYQGNKTSKGAYAAKHANVYQILDFMLV</sequence>
<keyword evidence="4" id="KW-1185">Reference proteome</keyword>
<gene>
    <name evidence="3" type="ORF">EJB05_26496</name>
</gene>